<dbReference type="AlphaFoldDB" id="A0A0B6YS58"/>
<gene>
    <name evidence="1" type="primary">ORF32781</name>
</gene>
<sequence>MYLHGYWLVLLFEWPHNIPSKCGSVDMMIIVRDWLAAAKYIPHSVIIKFSFLSMQHCILNSFIIKCSFLSMQH</sequence>
<feature type="non-terminal residue" evidence="1">
    <location>
        <position position="73"/>
    </location>
</feature>
<organism evidence="1">
    <name type="scientific">Arion vulgaris</name>
    <dbReference type="NCBI Taxonomy" id="1028688"/>
    <lineage>
        <taxon>Eukaryota</taxon>
        <taxon>Metazoa</taxon>
        <taxon>Spiralia</taxon>
        <taxon>Lophotrochozoa</taxon>
        <taxon>Mollusca</taxon>
        <taxon>Gastropoda</taxon>
        <taxon>Heterobranchia</taxon>
        <taxon>Euthyneura</taxon>
        <taxon>Panpulmonata</taxon>
        <taxon>Eupulmonata</taxon>
        <taxon>Stylommatophora</taxon>
        <taxon>Helicina</taxon>
        <taxon>Arionoidea</taxon>
        <taxon>Arionidae</taxon>
        <taxon>Arion</taxon>
    </lineage>
</organism>
<protein>
    <submittedName>
        <fullName evidence="1">Uncharacterized protein</fullName>
    </submittedName>
</protein>
<dbReference type="EMBL" id="HACG01011485">
    <property type="protein sequence ID" value="CEK58350.1"/>
    <property type="molecule type" value="Transcribed_RNA"/>
</dbReference>
<reference evidence="1" key="1">
    <citation type="submission" date="2014-12" db="EMBL/GenBank/DDBJ databases">
        <title>Insight into the proteome of Arion vulgaris.</title>
        <authorList>
            <person name="Aradska J."/>
            <person name="Bulat T."/>
            <person name="Smidak R."/>
            <person name="Sarate P."/>
            <person name="Gangsoo J."/>
            <person name="Sialana F."/>
            <person name="Bilban M."/>
            <person name="Lubec G."/>
        </authorList>
    </citation>
    <scope>NUCLEOTIDE SEQUENCE</scope>
    <source>
        <tissue evidence="1">Skin</tissue>
    </source>
</reference>
<accession>A0A0B6YS58</accession>
<proteinExistence type="predicted"/>
<evidence type="ECO:0000313" key="1">
    <source>
        <dbReference type="EMBL" id="CEK58350.1"/>
    </source>
</evidence>
<name>A0A0B6YS58_9EUPU</name>